<keyword evidence="9" id="KW-0456">Lyase</keyword>
<evidence type="ECO:0000256" key="3">
    <source>
        <dbReference type="ARBA" id="ARBA00022573"/>
    </source>
</evidence>
<dbReference type="InterPro" id="IPR000878">
    <property type="entry name" value="4pyrrol_Mease"/>
</dbReference>
<feature type="domain" description="Tetrapyrrole methylase" evidence="15">
    <location>
        <begin position="218"/>
        <end position="427"/>
    </location>
</feature>
<dbReference type="InterPro" id="IPR006366">
    <property type="entry name" value="CobA/CysG_C"/>
</dbReference>
<dbReference type="InterPro" id="IPR006367">
    <property type="entry name" value="Sirohaem_synthase_N"/>
</dbReference>
<dbReference type="InterPro" id="IPR035996">
    <property type="entry name" value="4pyrrol_Methylase_sf"/>
</dbReference>
<evidence type="ECO:0000256" key="7">
    <source>
        <dbReference type="ARBA" id="ARBA00023002"/>
    </source>
</evidence>
<dbReference type="PROSITE" id="PS00839">
    <property type="entry name" value="SUMT_1"/>
    <property type="match status" value="1"/>
</dbReference>
<evidence type="ECO:0000256" key="12">
    <source>
        <dbReference type="ARBA" id="ARBA00025705"/>
    </source>
</evidence>
<dbReference type="Proteomes" id="UP001161390">
    <property type="component" value="Unassembled WGS sequence"/>
</dbReference>
<keyword evidence="7" id="KW-0560">Oxidoreductase</keyword>
<dbReference type="SUPFAM" id="SSF53790">
    <property type="entry name" value="Tetrapyrrole methylase"/>
    <property type="match status" value="1"/>
</dbReference>
<organism evidence="16 17">
    <name type="scientific">Algimonas porphyrae</name>
    <dbReference type="NCBI Taxonomy" id="1128113"/>
    <lineage>
        <taxon>Bacteria</taxon>
        <taxon>Pseudomonadati</taxon>
        <taxon>Pseudomonadota</taxon>
        <taxon>Alphaproteobacteria</taxon>
        <taxon>Maricaulales</taxon>
        <taxon>Robiginitomaculaceae</taxon>
        <taxon>Algimonas</taxon>
    </lineage>
</organism>
<dbReference type="InterPro" id="IPR014777">
    <property type="entry name" value="4pyrrole_Mease_sub1"/>
</dbReference>
<name>A0ABQ5UV27_9PROT</name>
<gene>
    <name evidence="16" type="primary">cysG</name>
    <name evidence="16" type="ORF">GCM10007854_00530</name>
</gene>
<comment type="pathway">
    <text evidence="12">Porphyrin-containing compound metabolism; siroheme biosynthesis; precorrin-2 from uroporphyrinogen III: step 1/1.</text>
</comment>
<dbReference type="PIRSF" id="PIRSF036426">
    <property type="entry name" value="Sirohaem_synth"/>
    <property type="match status" value="1"/>
</dbReference>
<dbReference type="NCBIfam" id="TIGR01470">
    <property type="entry name" value="cysG_Nterm"/>
    <property type="match status" value="1"/>
</dbReference>
<evidence type="ECO:0000256" key="14">
    <source>
        <dbReference type="RuleBase" id="RU003960"/>
    </source>
</evidence>
<keyword evidence="17" id="KW-1185">Reference proteome</keyword>
<dbReference type="Gene3D" id="3.40.1010.10">
    <property type="entry name" value="Cobalt-precorrin-4 Transmethylase, Domain 1"/>
    <property type="match status" value="1"/>
</dbReference>
<evidence type="ECO:0000256" key="4">
    <source>
        <dbReference type="ARBA" id="ARBA00022603"/>
    </source>
</evidence>
<dbReference type="Pfam" id="PF00590">
    <property type="entry name" value="TP_methylase"/>
    <property type="match status" value="1"/>
</dbReference>
<comment type="pathway">
    <text evidence="1">Porphyrin-containing compound metabolism; siroheme biosynthesis; sirohydrochlorin from precorrin-2: step 1/1.</text>
</comment>
<keyword evidence="6" id="KW-0949">S-adenosyl-L-methionine</keyword>
<dbReference type="SUPFAM" id="SSF51735">
    <property type="entry name" value="NAD(P)-binding Rossmann-fold domains"/>
    <property type="match status" value="1"/>
</dbReference>
<evidence type="ECO:0000256" key="9">
    <source>
        <dbReference type="ARBA" id="ARBA00023239"/>
    </source>
</evidence>
<dbReference type="EMBL" id="BSNJ01000001">
    <property type="protein sequence ID" value="GLQ19098.1"/>
    <property type="molecule type" value="Genomic_DNA"/>
</dbReference>
<evidence type="ECO:0000256" key="8">
    <source>
        <dbReference type="ARBA" id="ARBA00023027"/>
    </source>
</evidence>
<keyword evidence="8" id="KW-0520">NAD</keyword>
<evidence type="ECO:0000256" key="13">
    <source>
        <dbReference type="ARBA" id="ARBA00047561"/>
    </source>
</evidence>
<protein>
    <submittedName>
        <fullName evidence="16">Uroporphyrinogen-III C-methyltransferase</fullName>
    </submittedName>
</protein>
<reference evidence="16" key="2">
    <citation type="submission" date="2023-01" db="EMBL/GenBank/DDBJ databases">
        <title>Draft genome sequence of Algimonas porphyrae strain NBRC 108216.</title>
        <authorList>
            <person name="Sun Q."/>
            <person name="Mori K."/>
        </authorList>
    </citation>
    <scope>NUCLEOTIDE SEQUENCE</scope>
    <source>
        <strain evidence="16">NBRC 108216</strain>
    </source>
</reference>
<dbReference type="RefSeq" id="WP_284368857.1">
    <property type="nucleotide sequence ID" value="NZ_BSNJ01000001.1"/>
</dbReference>
<evidence type="ECO:0000256" key="2">
    <source>
        <dbReference type="ARBA" id="ARBA00005879"/>
    </source>
</evidence>
<dbReference type="NCBIfam" id="NF007922">
    <property type="entry name" value="PRK10637.1"/>
    <property type="match status" value="1"/>
</dbReference>
<reference evidence="16" key="1">
    <citation type="journal article" date="2014" name="Int. J. Syst. Evol. Microbiol.">
        <title>Complete genome of a new Firmicutes species belonging to the dominant human colonic microbiota ('Ruminococcus bicirculans') reveals two chromosomes and a selective capacity to utilize plant glucans.</title>
        <authorList>
            <consortium name="NISC Comparative Sequencing Program"/>
            <person name="Wegmann U."/>
            <person name="Louis P."/>
            <person name="Goesmann A."/>
            <person name="Henrissat B."/>
            <person name="Duncan S.H."/>
            <person name="Flint H.J."/>
        </authorList>
    </citation>
    <scope>NUCLEOTIDE SEQUENCE</scope>
    <source>
        <strain evidence="16">NBRC 108216</strain>
    </source>
</reference>
<keyword evidence="3" id="KW-0169">Cobalamin biosynthesis</keyword>
<dbReference type="SUPFAM" id="SSF75615">
    <property type="entry name" value="Siroheme synthase middle domains-like"/>
    <property type="match status" value="1"/>
</dbReference>
<dbReference type="NCBIfam" id="TIGR01469">
    <property type="entry name" value="cobA_cysG_Cterm"/>
    <property type="match status" value="1"/>
</dbReference>
<dbReference type="PANTHER" id="PTHR45790:SF3">
    <property type="entry name" value="S-ADENOSYL-L-METHIONINE-DEPENDENT UROPORPHYRINOGEN III METHYLTRANSFERASE, CHLOROPLASTIC"/>
    <property type="match status" value="1"/>
</dbReference>
<evidence type="ECO:0000256" key="5">
    <source>
        <dbReference type="ARBA" id="ARBA00022679"/>
    </source>
</evidence>
<comment type="catalytic activity">
    <reaction evidence="13">
        <text>precorrin-2 + NAD(+) = sirohydrochlorin + NADH + 2 H(+)</text>
        <dbReference type="Rhea" id="RHEA:15613"/>
        <dbReference type="ChEBI" id="CHEBI:15378"/>
        <dbReference type="ChEBI" id="CHEBI:57540"/>
        <dbReference type="ChEBI" id="CHEBI:57945"/>
        <dbReference type="ChEBI" id="CHEBI:58351"/>
        <dbReference type="ChEBI" id="CHEBI:58827"/>
        <dbReference type="EC" id="1.3.1.76"/>
    </reaction>
</comment>
<dbReference type="InterPro" id="IPR014776">
    <property type="entry name" value="4pyrrole_Mease_sub2"/>
</dbReference>
<dbReference type="PANTHER" id="PTHR45790">
    <property type="entry name" value="SIROHEME SYNTHASE-RELATED"/>
    <property type="match status" value="1"/>
</dbReference>
<evidence type="ECO:0000256" key="11">
    <source>
        <dbReference type="ARBA" id="ARBA00023268"/>
    </source>
</evidence>
<dbReference type="Gene3D" id="3.30.950.10">
    <property type="entry name" value="Methyltransferase, Cobalt-precorrin-4 Transmethylase, Domain 2"/>
    <property type="match status" value="1"/>
</dbReference>
<dbReference type="InterPro" id="IPR012409">
    <property type="entry name" value="Sirohaem_synth"/>
</dbReference>
<evidence type="ECO:0000256" key="10">
    <source>
        <dbReference type="ARBA" id="ARBA00023244"/>
    </source>
</evidence>
<dbReference type="Gene3D" id="3.40.50.720">
    <property type="entry name" value="NAD(P)-binding Rossmann-like Domain"/>
    <property type="match status" value="1"/>
</dbReference>
<dbReference type="NCBIfam" id="NF004790">
    <property type="entry name" value="PRK06136.1"/>
    <property type="match status" value="1"/>
</dbReference>
<evidence type="ECO:0000259" key="15">
    <source>
        <dbReference type="Pfam" id="PF00590"/>
    </source>
</evidence>
<comment type="similarity">
    <text evidence="2 14">Belongs to the precorrin methyltransferase family.</text>
</comment>
<dbReference type="Gene3D" id="3.30.160.110">
    <property type="entry name" value="Siroheme synthase, domain 2"/>
    <property type="match status" value="1"/>
</dbReference>
<accession>A0ABQ5UV27</accession>
<dbReference type="Pfam" id="PF13241">
    <property type="entry name" value="NAD_binding_7"/>
    <property type="match status" value="1"/>
</dbReference>
<evidence type="ECO:0000313" key="16">
    <source>
        <dbReference type="EMBL" id="GLQ19098.1"/>
    </source>
</evidence>
<dbReference type="InterPro" id="IPR050161">
    <property type="entry name" value="Siro_Cobalamin_biosynth"/>
</dbReference>
<keyword evidence="4 14" id="KW-0489">Methyltransferase</keyword>
<dbReference type="InterPro" id="IPR036291">
    <property type="entry name" value="NAD(P)-bd_dom_sf"/>
</dbReference>
<dbReference type="CDD" id="cd11642">
    <property type="entry name" value="SUMT"/>
    <property type="match status" value="1"/>
</dbReference>
<comment type="caution">
    <text evidence="16">The sequence shown here is derived from an EMBL/GenBank/DDBJ whole genome shotgun (WGS) entry which is preliminary data.</text>
</comment>
<dbReference type="PROSITE" id="PS00840">
    <property type="entry name" value="SUMT_2"/>
    <property type="match status" value="1"/>
</dbReference>
<keyword evidence="11" id="KW-0511">Multifunctional enzyme</keyword>
<proteinExistence type="inferred from homology"/>
<dbReference type="InterPro" id="IPR003043">
    <property type="entry name" value="Uropor_MeTrfase_CS"/>
</dbReference>
<keyword evidence="10" id="KW-0627">Porphyrin biosynthesis</keyword>
<sequence length="459" mass="49123">MRYLPIHIDLRGKRVLVFGGGPAAQAKLRTLVKTEAELIVVSGKPDAEIRRWAEHGRLTLTDHADFTSATLIYAATEDQDENLRLALLAREHGIPVNAADQPTGCDFITPAIVDRSPVAISIGTEGTSPGLARALKSDLESRLRSDLGQTAQTIKTLRDALKNEEPDIAKRQALWASVLGSGLGDFVSLDAEIVTRRYEERRPEGRQETSDRTATGHVHIVGAGPGDPDLLTIGALRVMHSADVVVYDRLVSDEVLSLCRREADFIYVGKVPGGASTRQDKINQIIVEKALAGHSVVRLKSGDPLVFGRAEEEFVSLDAAGVDFTIHPGITAATAAAASLRHSLTVRGENTAATLATGHDENGFAELDWTALARLNARATIYMGLRAARFIQGRLMLHGANPDTPVSIVENASRPDEIILESTIGALPDDLKAGGIKGPAVLMIGYARRSAAKSLKAAS</sequence>
<evidence type="ECO:0000256" key="6">
    <source>
        <dbReference type="ARBA" id="ARBA00022691"/>
    </source>
</evidence>
<evidence type="ECO:0000256" key="1">
    <source>
        <dbReference type="ARBA" id="ARBA00005010"/>
    </source>
</evidence>
<keyword evidence="5 14" id="KW-0808">Transferase</keyword>
<evidence type="ECO:0000313" key="17">
    <source>
        <dbReference type="Proteomes" id="UP001161390"/>
    </source>
</evidence>